<evidence type="ECO:0000256" key="14">
    <source>
        <dbReference type="ARBA" id="ARBA00047683"/>
    </source>
</evidence>
<keyword evidence="11 15" id="KW-0057">Aromatic amino acid biosynthesis</keyword>
<reference evidence="19" key="1">
    <citation type="submission" date="2016-10" db="EMBL/GenBank/DDBJ databases">
        <authorList>
            <person name="Varghese N."/>
            <person name="Submissions S."/>
        </authorList>
    </citation>
    <scope>NUCLEOTIDE SEQUENCE [LARGE SCALE GENOMIC DNA]</scope>
    <source>
        <strain evidence="19">DSM 7165</strain>
    </source>
</reference>
<dbReference type="GO" id="GO:0000162">
    <property type="term" value="P:L-tryptophan biosynthetic process"/>
    <property type="evidence" value="ECO:0007669"/>
    <property type="project" value="UniProtKB-UniPathway"/>
</dbReference>
<evidence type="ECO:0000259" key="16">
    <source>
        <dbReference type="Pfam" id="PF00425"/>
    </source>
</evidence>
<evidence type="ECO:0000313" key="19">
    <source>
        <dbReference type="Proteomes" id="UP000242999"/>
    </source>
</evidence>
<evidence type="ECO:0000256" key="12">
    <source>
        <dbReference type="ARBA" id="ARBA00023239"/>
    </source>
</evidence>
<comment type="catalytic activity">
    <reaction evidence="14 15">
        <text>chorismate + L-glutamine = anthranilate + pyruvate + L-glutamate + H(+)</text>
        <dbReference type="Rhea" id="RHEA:21732"/>
        <dbReference type="ChEBI" id="CHEBI:15361"/>
        <dbReference type="ChEBI" id="CHEBI:15378"/>
        <dbReference type="ChEBI" id="CHEBI:16567"/>
        <dbReference type="ChEBI" id="CHEBI:29748"/>
        <dbReference type="ChEBI" id="CHEBI:29985"/>
        <dbReference type="ChEBI" id="CHEBI:58359"/>
        <dbReference type="EC" id="4.1.3.27"/>
    </reaction>
</comment>
<keyword evidence="8 15" id="KW-0479">Metal-binding</keyword>
<evidence type="ECO:0000256" key="7">
    <source>
        <dbReference type="ARBA" id="ARBA00022605"/>
    </source>
</evidence>
<dbReference type="OrthoDB" id="9803598at2"/>
<name>A0A1H6QBS9_9GAMM</name>
<gene>
    <name evidence="15" type="primary">trpE</name>
    <name evidence="18" type="ORF">SAMN05421831_10173</name>
</gene>
<comment type="subunit">
    <text evidence="4 15">Heterotetramer consisting of two non-identical subunits: a beta subunit (TrpG) and a large alpha subunit (TrpE).</text>
</comment>
<organism evidence="18 19">
    <name type="scientific">Allopseudospirillum japonicum</name>
    <dbReference type="NCBI Taxonomy" id="64971"/>
    <lineage>
        <taxon>Bacteria</taxon>
        <taxon>Pseudomonadati</taxon>
        <taxon>Pseudomonadota</taxon>
        <taxon>Gammaproteobacteria</taxon>
        <taxon>Oceanospirillales</taxon>
        <taxon>Oceanospirillaceae</taxon>
        <taxon>Allopseudospirillum</taxon>
    </lineage>
</organism>
<accession>A0A1H6QBS9</accession>
<keyword evidence="12 15" id="KW-0456">Lyase</keyword>
<keyword evidence="7 15" id="KW-0028">Amino-acid biosynthesis</keyword>
<dbReference type="GO" id="GO:0046872">
    <property type="term" value="F:metal ion binding"/>
    <property type="evidence" value="ECO:0007669"/>
    <property type="project" value="UniProtKB-KW"/>
</dbReference>
<dbReference type="EMBL" id="FNYH01000001">
    <property type="protein sequence ID" value="SEI37647.1"/>
    <property type="molecule type" value="Genomic_DNA"/>
</dbReference>
<evidence type="ECO:0000256" key="13">
    <source>
        <dbReference type="ARBA" id="ARBA00025634"/>
    </source>
</evidence>
<evidence type="ECO:0000256" key="3">
    <source>
        <dbReference type="ARBA" id="ARBA00009562"/>
    </source>
</evidence>
<comment type="pathway">
    <text evidence="2 15">Amino-acid biosynthesis; L-tryptophan biosynthesis; L-tryptophan from chorismate: step 1/5.</text>
</comment>
<dbReference type="PRINTS" id="PR00095">
    <property type="entry name" value="ANTSNTHASEI"/>
</dbReference>
<dbReference type="InterPro" id="IPR005256">
    <property type="entry name" value="Anth_synth_I_PabB"/>
</dbReference>
<comment type="cofactor">
    <cofactor evidence="1 15">
        <name>Mg(2+)</name>
        <dbReference type="ChEBI" id="CHEBI:18420"/>
    </cofactor>
</comment>
<dbReference type="InterPro" id="IPR006805">
    <property type="entry name" value="Anth_synth_I_N"/>
</dbReference>
<dbReference type="Proteomes" id="UP000242999">
    <property type="component" value="Unassembled WGS sequence"/>
</dbReference>
<dbReference type="PANTHER" id="PTHR11236:SF48">
    <property type="entry name" value="ISOCHORISMATE SYNTHASE MENF"/>
    <property type="match status" value="1"/>
</dbReference>
<dbReference type="Gene3D" id="3.60.120.10">
    <property type="entry name" value="Anthranilate synthase"/>
    <property type="match status" value="1"/>
</dbReference>
<evidence type="ECO:0000256" key="11">
    <source>
        <dbReference type="ARBA" id="ARBA00023141"/>
    </source>
</evidence>
<comment type="function">
    <text evidence="13 15">Part of a heterotetrameric complex that catalyzes the two-step biosynthesis of anthranilate, an intermediate in the biosynthesis of L-tryptophan. In the first step, the glutamine-binding beta subunit (TrpG) of anthranilate synthase (AS) provides the glutamine amidotransferase activity which generates ammonia as a substrate that, along with chorismate, is used in the second step, catalyzed by the large alpha subunit of AS (TrpE) to produce anthranilate. In the absence of TrpG, TrpE can synthesize anthranilate directly from chorismate and high concentrations of ammonia.</text>
</comment>
<dbReference type="Pfam" id="PF00425">
    <property type="entry name" value="Chorismate_bind"/>
    <property type="match status" value="1"/>
</dbReference>
<dbReference type="GO" id="GO:0004049">
    <property type="term" value="F:anthranilate synthase activity"/>
    <property type="evidence" value="ECO:0007669"/>
    <property type="project" value="UniProtKB-EC"/>
</dbReference>
<dbReference type="UniPathway" id="UPA00035">
    <property type="reaction ID" value="UER00040"/>
</dbReference>
<evidence type="ECO:0000256" key="6">
    <source>
        <dbReference type="ARBA" id="ARBA00020653"/>
    </source>
</evidence>
<dbReference type="InterPro" id="IPR015890">
    <property type="entry name" value="Chorismate_C"/>
</dbReference>
<dbReference type="PANTHER" id="PTHR11236">
    <property type="entry name" value="AMINOBENZOATE/ANTHRANILATE SYNTHASE"/>
    <property type="match status" value="1"/>
</dbReference>
<dbReference type="SUPFAM" id="SSF56322">
    <property type="entry name" value="ADC synthase"/>
    <property type="match status" value="1"/>
</dbReference>
<evidence type="ECO:0000256" key="15">
    <source>
        <dbReference type="RuleBase" id="RU364045"/>
    </source>
</evidence>
<feature type="domain" description="Chorismate-utilising enzyme C-terminal" evidence="16">
    <location>
        <begin position="233"/>
        <end position="486"/>
    </location>
</feature>
<dbReference type="STRING" id="64971.SAMN05421831_10173"/>
<dbReference type="NCBIfam" id="TIGR00564">
    <property type="entry name" value="trpE_most"/>
    <property type="match status" value="1"/>
</dbReference>
<feature type="domain" description="Anthranilate synthase component I N-terminal" evidence="17">
    <location>
        <begin position="26"/>
        <end position="175"/>
    </location>
</feature>
<keyword evidence="9 15" id="KW-0822">Tryptophan biosynthesis</keyword>
<dbReference type="InterPro" id="IPR019999">
    <property type="entry name" value="Anth_synth_I-like"/>
</dbReference>
<evidence type="ECO:0000256" key="2">
    <source>
        <dbReference type="ARBA" id="ARBA00004873"/>
    </source>
</evidence>
<comment type="similarity">
    <text evidence="3 15">Belongs to the anthranilate synthase component I family.</text>
</comment>
<proteinExistence type="inferred from homology"/>
<sequence length="508" mass="56228">MTPADFTALTEAGYNRIPLMREVLADLDTPLSTYLKLADAPWSYLLESVQGGEKWGRYSIIGLPAQGRLQVRQHQISYWNHQGCQPELVFQHHAQDPLAEVEKFLAQFKVPDLPNLPRFNGGLVGYFGYDIVRYIEPRLAKIPSQAADPLAVPDILLLVSTDVVVFDNLSGKLFLLTHLDPSLYEDAEQALQAGYIHLERLELQLRSATLNTISPGTGRTQVEENEFKSGFTQAGFLDAVAQIKEYILAGDIMQCVPSQRMSIPYQAQPLDLYRALRCLNPSPYMFYFNLEDFYIVGSSPEILARVEEGEVTVRPIAGTRKRGQTPEEDAALEADLLADPKEIAEHLMLIDLGRNDVGRVAETASVQVTDQMVVEKYSHVMHIVSNVTGRLQKNKTPLDVLRATFPAGTLSGAPKIRAMEILAELEPVKRGVYGGAVGYLSWNGNMDTAIAIRTAVIKDRTLHIQAGAGIVADSVPQLEWEETLNKGRAIFKAVAMAEQGLDNLTQQG</sequence>
<evidence type="ECO:0000256" key="1">
    <source>
        <dbReference type="ARBA" id="ARBA00001946"/>
    </source>
</evidence>
<protein>
    <recommendedName>
        <fullName evidence="6 15">Anthranilate synthase component 1</fullName>
        <ecNumber evidence="5 15">4.1.3.27</ecNumber>
    </recommendedName>
</protein>
<dbReference type="InterPro" id="IPR005801">
    <property type="entry name" value="ADC_synthase"/>
</dbReference>
<evidence type="ECO:0000256" key="9">
    <source>
        <dbReference type="ARBA" id="ARBA00022822"/>
    </source>
</evidence>
<dbReference type="RefSeq" id="WP_093307728.1">
    <property type="nucleotide sequence ID" value="NZ_FNYH01000001.1"/>
</dbReference>
<keyword evidence="19" id="KW-1185">Reference proteome</keyword>
<evidence type="ECO:0000256" key="5">
    <source>
        <dbReference type="ARBA" id="ARBA00012266"/>
    </source>
</evidence>
<evidence type="ECO:0000313" key="18">
    <source>
        <dbReference type="EMBL" id="SEI37647.1"/>
    </source>
</evidence>
<evidence type="ECO:0000256" key="4">
    <source>
        <dbReference type="ARBA" id="ARBA00011575"/>
    </source>
</evidence>
<evidence type="ECO:0000256" key="10">
    <source>
        <dbReference type="ARBA" id="ARBA00022842"/>
    </source>
</evidence>
<keyword evidence="10 15" id="KW-0460">Magnesium</keyword>
<dbReference type="AlphaFoldDB" id="A0A1H6QBS9"/>
<dbReference type="EC" id="4.1.3.27" evidence="5 15"/>
<evidence type="ECO:0000256" key="8">
    <source>
        <dbReference type="ARBA" id="ARBA00022723"/>
    </source>
</evidence>
<evidence type="ECO:0000259" key="17">
    <source>
        <dbReference type="Pfam" id="PF04715"/>
    </source>
</evidence>
<dbReference type="Pfam" id="PF04715">
    <property type="entry name" value="Anth_synt_I_N"/>
    <property type="match status" value="1"/>
</dbReference>